<reference evidence="2 3" key="1">
    <citation type="submission" date="2016-01" db="EMBL/GenBank/DDBJ databases">
        <authorList>
            <person name="Mitreva M."/>
            <person name="Pepin K.H."/>
            <person name="Mihindukulasuriya K.A."/>
            <person name="Fulton R."/>
            <person name="Fronick C."/>
            <person name="O'Laughlin M."/>
            <person name="Miner T."/>
            <person name="Herter B."/>
            <person name="Rosa B.A."/>
            <person name="Cordes M."/>
            <person name="Tomlinson C."/>
            <person name="Wollam A."/>
            <person name="Palsikar V.B."/>
            <person name="Mardis E.R."/>
            <person name="Wilson R.K."/>
        </authorList>
    </citation>
    <scope>NUCLEOTIDE SEQUENCE [LARGE SCALE GENOMIC DNA]</scope>
    <source>
        <strain evidence="2 3">MJR7738</strain>
    </source>
</reference>
<feature type="transmembrane region" description="Helical" evidence="1">
    <location>
        <begin position="90"/>
        <end position="106"/>
    </location>
</feature>
<dbReference type="InterPro" id="IPR017195">
    <property type="entry name" value="ABC_thiamin-permease_prd"/>
</dbReference>
<accession>A0ABD4EG46</accession>
<evidence type="ECO:0000313" key="3">
    <source>
        <dbReference type="Proteomes" id="UP000070063"/>
    </source>
</evidence>
<gene>
    <name evidence="2" type="ORF">HMPREF3225_01395</name>
</gene>
<name>A0ABD4EG46_STALU</name>
<evidence type="ECO:0000313" key="2">
    <source>
        <dbReference type="EMBL" id="KXA38007.1"/>
    </source>
</evidence>
<feature type="transmembrane region" description="Helical" evidence="1">
    <location>
        <begin position="159"/>
        <end position="180"/>
    </location>
</feature>
<sequence>MRDIYTFFTRLRQEQLMLSEPKVLKLDCCLSLFLYFSAQCYRRSRVRMKRLTLADILVTVLISFIFGIIYKMVGLTVAALKPLGLHLDQIAYGLWFIAAIVAFLIIRKPGVAILAELAAGAGETILSGELNMSIIMHSLAQGLACELIFLIFKYKSTKASVAMLAGATAGIFTVPVDWFFNYLGNMPWWNVILLYVIRILSGTILSGLFGYYIVLSLEKTGVTRLYQSSTKKDIDSL</sequence>
<dbReference type="EMBL" id="LRQI01000061">
    <property type="protein sequence ID" value="KXA38007.1"/>
    <property type="molecule type" value="Genomic_DNA"/>
</dbReference>
<keyword evidence="1" id="KW-0472">Membrane</keyword>
<dbReference type="Proteomes" id="UP000070063">
    <property type="component" value="Unassembled WGS sequence"/>
</dbReference>
<organism evidence="2 3">
    <name type="scientific">Staphylococcus lugdunensis</name>
    <dbReference type="NCBI Taxonomy" id="28035"/>
    <lineage>
        <taxon>Bacteria</taxon>
        <taxon>Bacillati</taxon>
        <taxon>Bacillota</taxon>
        <taxon>Bacilli</taxon>
        <taxon>Bacillales</taxon>
        <taxon>Staphylococcaceae</taxon>
        <taxon>Staphylococcus</taxon>
    </lineage>
</organism>
<comment type="caution">
    <text evidence="2">The sequence shown here is derived from an EMBL/GenBank/DDBJ whole genome shotgun (WGS) entry which is preliminary data.</text>
</comment>
<keyword evidence="1" id="KW-0812">Transmembrane</keyword>
<evidence type="ECO:0000256" key="1">
    <source>
        <dbReference type="SAM" id="Phobius"/>
    </source>
</evidence>
<evidence type="ECO:0008006" key="4">
    <source>
        <dbReference type="Google" id="ProtNLM"/>
    </source>
</evidence>
<keyword evidence="1" id="KW-1133">Transmembrane helix</keyword>
<feature type="transmembrane region" description="Helical" evidence="1">
    <location>
        <begin position="192"/>
        <end position="214"/>
    </location>
</feature>
<dbReference type="Pfam" id="PF09819">
    <property type="entry name" value="ABC_cobalt"/>
    <property type="match status" value="1"/>
</dbReference>
<protein>
    <recommendedName>
        <fullName evidence="4">Thiamine ABC transporter permease</fullName>
    </recommendedName>
</protein>
<proteinExistence type="predicted"/>
<dbReference type="AlphaFoldDB" id="A0ABD4EG46"/>
<feature type="transmembrane region" description="Helical" evidence="1">
    <location>
        <begin position="51"/>
        <end position="70"/>
    </location>
</feature>